<proteinExistence type="predicted"/>
<evidence type="ECO:0000256" key="1">
    <source>
        <dbReference type="ARBA" id="ARBA00004651"/>
    </source>
</evidence>
<keyword evidence="3 6" id="KW-0812">Transmembrane</keyword>
<name>A0A9D0Z5S3_9FIRM</name>
<dbReference type="Gene3D" id="3.40.1710.10">
    <property type="entry name" value="abc type-2 transporter like domain"/>
    <property type="match status" value="1"/>
</dbReference>
<dbReference type="PANTHER" id="PTHR30294">
    <property type="entry name" value="MEMBRANE COMPONENT OF ABC TRANSPORTER YHHJ-RELATED"/>
    <property type="match status" value="1"/>
</dbReference>
<dbReference type="InterPro" id="IPR051449">
    <property type="entry name" value="ABC-2_transporter_component"/>
</dbReference>
<dbReference type="GO" id="GO:0005886">
    <property type="term" value="C:plasma membrane"/>
    <property type="evidence" value="ECO:0007669"/>
    <property type="project" value="UniProtKB-SubCell"/>
</dbReference>
<keyword evidence="4 6" id="KW-1133">Transmembrane helix</keyword>
<evidence type="ECO:0000256" key="6">
    <source>
        <dbReference type="SAM" id="Phobius"/>
    </source>
</evidence>
<feature type="transmembrane region" description="Helical" evidence="6">
    <location>
        <begin position="321"/>
        <end position="341"/>
    </location>
</feature>
<accession>A0A9D0Z5S3</accession>
<evidence type="ECO:0000256" key="5">
    <source>
        <dbReference type="ARBA" id="ARBA00023136"/>
    </source>
</evidence>
<evidence type="ECO:0000256" key="2">
    <source>
        <dbReference type="ARBA" id="ARBA00022475"/>
    </source>
</evidence>
<sequence length="407" mass="43925">MKRYWKVQLRRLIRPLPWALLTVLVILAALLLVARGVMEDTRQDNQKMKVAVVGIQEDPLLQMGLTALQNMDASRYSLEMIEMDEAQAKGALERGEIVGYGVIPPDFAQEAMYGHFLPITFVTTPGTAGMVSVLKEEITAAIEEILVTAQKGIYGSWNLLTDHQLEWEAPKIVNGISLTYVELVLARNRVYTLEELGISQGLSLGQHLALGILVVFLMLAALCYSPVLVGGEHDLSRLLAARGIGAGKQILAELGSFLVSFGLLLLCAGVLALMGAHLGGFSLPPVKTLLFWVWTALPVVVMVAAWSFFLFSLAKELVSGVLLVALLSLALCFAGGCMYPASFFPDAVRQTARFLPTGLAMEQLSCCVTGGQGSGFWLLLYSAGFAALTWLHRIGCILGGGSIATPE</sequence>
<evidence type="ECO:0000256" key="4">
    <source>
        <dbReference type="ARBA" id="ARBA00022989"/>
    </source>
</evidence>
<comment type="caution">
    <text evidence="8">The sequence shown here is derived from an EMBL/GenBank/DDBJ whole genome shotgun (WGS) entry which is preliminary data.</text>
</comment>
<evidence type="ECO:0000313" key="9">
    <source>
        <dbReference type="Proteomes" id="UP000886796"/>
    </source>
</evidence>
<dbReference type="AlphaFoldDB" id="A0A9D0Z5S3"/>
<evidence type="ECO:0000313" key="8">
    <source>
        <dbReference type="EMBL" id="HIQ68338.1"/>
    </source>
</evidence>
<feature type="transmembrane region" description="Helical" evidence="6">
    <location>
        <begin position="208"/>
        <end position="229"/>
    </location>
</feature>
<evidence type="ECO:0000256" key="3">
    <source>
        <dbReference type="ARBA" id="ARBA00022692"/>
    </source>
</evidence>
<reference evidence="8" key="1">
    <citation type="submission" date="2020-10" db="EMBL/GenBank/DDBJ databases">
        <authorList>
            <person name="Gilroy R."/>
        </authorList>
    </citation>
    <scope>NUCLEOTIDE SEQUENCE</scope>
    <source>
        <strain evidence="8">13361</strain>
    </source>
</reference>
<keyword evidence="2" id="KW-1003">Cell membrane</keyword>
<gene>
    <name evidence="8" type="ORF">IAB74_07510</name>
</gene>
<dbReference type="InterPro" id="IPR013525">
    <property type="entry name" value="ABC2_TM"/>
</dbReference>
<protein>
    <submittedName>
        <fullName evidence="8">ABC transporter permease</fullName>
    </submittedName>
</protein>
<organism evidence="8 9">
    <name type="scientific">Candidatus Faecousia excrementigallinarum</name>
    <dbReference type="NCBI Taxonomy" id="2840806"/>
    <lineage>
        <taxon>Bacteria</taxon>
        <taxon>Bacillati</taxon>
        <taxon>Bacillota</taxon>
        <taxon>Clostridia</taxon>
        <taxon>Eubacteriales</taxon>
        <taxon>Oscillospiraceae</taxon>
        <taxon>Faecousia</taxon>
    </lineage>
</organism>
<feature type="domain" description="ABC-2 type transporter transmembrane" evidence="7">
    <location>
        <begin position="19"/>
        <end position="387"/>
    </location>
</feature>
<feature type="transmembrane region" description="Helical" evidence="6">
    <location>
        <begin position="289"/>
        <end position="314"/>
    </location>
</feature>
<dbReference type="GO" id="GO:0140359">
    <property type="term" value="F:ABC-type transporter activity"/>
    <property type="evidence" value="ECO:0007669"/>
    <property type="project" value="InterPro"/>
</dbReference>
<dbReference type="EMBL" id="DVFK01000105">
    <property type="protein sequence ID" value="HIQ68338.1"/>
    <property type="molecule type" value="Genomic_DNA"/>
</dbReference>
<feature type="transmembrane region" description="Helical" evidence="6">
    <location>
        <begin position="250"/>
        <end position="277"/>
    </location>
</feature>
<dbReference type="Proteomes" id="UP000886796">
    <property type="component" value="Unassembled WGS sequence"/>
</dbReference>
<comment type="subcellular location">
    <subcellularLocation>
        <location evidence="1">Cell membrane</location>
        <topology evidence="1">Multi-pass membrane protein</topology>
    </subcellularLocation>
</comment>
<dbReference type="Pfam" id="PF12698">
    <property type="entry name" value="ABC2_membrane_3"/>
    <property type="match status" value="1"/>
</dbReference>
<dbReference type="PANTHER" id="PTHR30294:SF29">
    <property type="entry name" value="MULTIDRUG ABC TRANSPORTER PERMEASE YBHS-RELATED"/>
    <property type="match status" value="1"/>
</dbReference>
<reference evidence="8" key="2">
    <citation type="journal article" date="2021" name="PeerJ">
        <title>Extensive microbial diversity within the chicken gut microbiome revealed by metagenomics and culture.</title>
        <authorList>
            <person name="Gilroy R."/>
            <person name="Ravi A."/>
            <person name="Getino M."/>
            <person name="Pursley I."/>
            <person name="Horton D.L."/>
            <person name="Alikhan N.F."/>
            <person name="Baker D."/>
            <person name="Gharbi K."/>
            <person name="Hall N."/>
            <person name="Watson M."/>
            <person name="Adriaenssens E.M."/>
            <person name="Foster-Nyarko E."/>
            <person name="Jarju S."/>
            <person name="Secka A."/>
            <person name="Antonio M."/>
            <person name="Oren A."/>
            <person name="Chaudhuri R.R."/>
            <person name="La Ragione R."/>
            <person name="Hildebrand F."/>
            <person name="Pallen M.J."/>
        </authorList>
    </citation>
    <scope>NUCLEOTIDE SEQUENCE</scope>
    <source>
        <strain evidence="8">13361</strain>
    </source>
</reference>
<keyword evidence="5 6" id="KW-0472">Membrane</keyword>
<evidence type="ECO:0000259" key="7">
    <source>
        <dbReference type="Pfam" id="PF12698"/>
    </source>
</evidence>